<keyword evidence="1" id="KW-0175">Coiled coil</keyword>
<evidence type="ECO:0000256" key="1">
    <source>
        <dbReference type="SAM" id="Coils"/>
    </source>
</evidence>
<reference evidence="2 3" key="1">
    <citation type="journal article" date="2024" name="Nat. Commun.">
        <title>Phylogenomics reveals the evolutionary origins of lichenization in chlorophyte algae.</title>
        <authorList>
            <person name="Puginier C."/>
            <person name="Libourel C."/>
            <person name="Otte J."/>
            <person name="Skaloud P."/>
            <person name="Haon M."/>
            <person name="Grisel S."/>
            <person name="Petersen M."/>
            <person name="Berrin J.G."/>
            <person name="Delaux P.M."/>
            <person name="Dal Grande F."/>
            <person name="Keller J."/>
        </authorList>
    </citation>
    <scope>NUCLEOTIDE SEQUENCE [LARGE SCALE GENOMIC DNA]</scope>
    <source>
        <strain evidence="2 3">SAG 2043</strain>
    </source>
</reference>
<gene>
    <name evidence="2" type="ORF">WJX72_008510</name>
</gene>
<proteinExistence type="predicted"/>
<evidence type="ECO:0000313" key="2">
    <source>
        <dbReference type="EMBL" id="KAK9814604.1"/>
    </source>
</evidence>
<sequence>MKSNASRQRRSLQRSKGRCLQEQQQVLREHLPHISYLAASWQLECERADKQLKYAQGLCELYPENSPAGRQDLQTWSGETRQTVAFYERVAQRQRDELRQILAEQRQVLDALTVTQQQLQHATTEMEQETCTLAELKAAYAEVQQRYYLANFAHGWMQSATAATAM</sequence>
<dbReference type="EMBL" id="JALJOR010000007">
    <property type="protein sequence ID" value="KAK9814604.1"/>
    <property type="molecule type" value="Genomic_DNA"/>
</dbReference>
<feature type="coiled-coil region" evidence="1">
    <location>
        <begin position="84"/>
        <end position="146"/>
    </location>
</feature>
<keyword evidence="3" id="KW-1185">Reference proteome</keyword>
<dbReference type="AlphaFoldDB" id="A0AAW1Q372"/>
<evidence type="ECO:0000313" key="3">
    <source>
        <dbReference type="Proteomes" id="UP001489004"/>
    </source>
</evidence>
<name>A0AAW1Q372_9CHLO</name>
<accession>A0AAW1Q372</accession>
<organism evidence="2 3">
    <name type="scientific">[Myrmecia] bisecta</name>
    <dbReference type="NCBI Taxonomy" id="41462"/>
    <lineage>
        <taxon>Eukaryota</taxon>
        <taxon>Viridiplantae</taxon>
        <taxon>Chlorophyta</taxon>
        <taxon>core chlorophytes</taxon>
        <taxon>Trebouxiophyceae</taxon>
        <taxon>Trebouxiales</taxon>
        <taxon>Trebouxiaceae</taxon>
        <taxon>Myrmecia</taxon>
    </lineage>
</organism>
<comment type="caution">
    <text evidence="2">The sequence shown here is derived from an EMBL/GenBank/DDBJ whole genome shotgun (WGS) entry which is preliminary data.</text>
</comment>
<protein>
    <submittedName>
        <fullName evidence="2">Uncharacterized protein</fullName>
    </submittedName>
</protein>
<dbReference type="Proteomes" id="UP001489004">
    <property type="component" value="Unassembled WGS sequence"/>
</dbReference>